<dbReference type="PRINTS" id="PR00455">
    <property type="entry name" value="HTHTETR"/>
</dbReference>
<dbReference type="SUPFAM" id="SSF48498">
    <property type="entry name" value="Tetracyclin repressor-like, C-terminal domain"/>
    <property type="match status" value="1"/>
</dbReference>
<reference evidence="5 6" key="1">
    <citation type="submission" date="2012-08" db="EMBL/GenBank/DDBJ databases">
        <title>Whole genome shotgun sequence of Gordonia rhizosphera NBRC 16068.</title>
        <authorList>
            <person name="Takarada H."/>
            <person name="Isaki S."/>
            <person name="Hosoyama A."/>
            <person name="Tsuchikane K."/>
            <person name="Katsumata H."/>
            <person name="Baba S."/>
            <person name="Ohji S."/>
            <person name="Yamazaki S."/>
            <person name="Fujita N."/>
        </authorList>
    </citation>
    <scope>NUCLEOTIDE SEQUENCE [LARGE SCALE GENOMIC DNA]</scope>
    <source>
        <strain evidence="5 6">NBRC 16068</strain>
    </source>
</reference>
<dbReference type="Gene3D" id="1.10.357.10">
    <property type="entry name" value="Tetracycline Repressor, domain 2"/>
    <property type="match status" value="1"/>
</dbReference>
<name>K6WH80_9ACTN</name>
<feature type="compositionally biased region" description="Basic and acidic residues" evidence="3">
    <location>
        <begin position="12"/>
        <end position="21"/>
    </location>
</feature>
<dbReference type="PROSITE" id="PS01081">
    <property type="entry name" value="HTH_TETR_1"/>
    <property type="match status" value="1"/>
</dbReference>
<dbReference type="GO" id="GO:0003677">
    <property type="term" value="F:DNA binding"/>
    <property type="evidence" value="ECO:0007669"/>
    <property type="project" value="UniProtKB-UniRule"/>
</dbReference>
<evidence type="ECO:0000256" key="3">
    <source>
        <dbReference type="SAM" id="MobiDB-lite"/>
    </source>
</evidence>
<dbReference type="RefSeq" id="WP_006338089.1">
    <property type="nucleotide sequence ID" value="NZ_BAHC01000206.1"/>
</dbReference>
<dbReference type="eggNOG" id="COG1309">
    <property type="taxonomic scope" value="Bacteria"/>
</dbReference>
<evidence type="ECO:0000313" key="5">
    <source>
        <dbReference type="EMBL" id="GAB93141.1"/>
    </source>
</evidence>
<protein>
    <submittedName>
        <fullName evidence="5">Putative TetR family transcriptional regulator</fullName>
    </submittedName>
</protein>
<gene>
    <name evidence="5" type="ORF">GORHZ_206_00450</name>
</gene>
<dbReference type="PROSITE" id="PS50977">
    <property type="entry name" value="HTH_TETR_2"/>
    <property type="match status" value="1"/>
</dbReference>
<dbReference type="PANTHER" id="PTHR43479:SF11">
    <property type="entry name" value="ACREF_ENVCD OPERON REPRESSOR-RELATED"/>
    <property type="match status" value="1"/>
</dbReference>
<dbReference type="AlphaFoldDB" id="K6WH80"/>
<dbReference type="OrthoDB" id="5242520at2"/>
<dbReference type="Proteomes" id="UP000008363">
    <property type="component" value="Unassembled WGS sequence"/>
</dbReference>
<dbReference type="Pfam" id="PF00440">
    <property type="entry name" value="TetR_N"/>
    <property type="match status" value="1"/>
</dbReference>
<accession>K6WH80</accession>
<evidence type="ECO:0000259" key="4">
    <source>
        <dbReference type="PROSITE" id="PS50977"/>
    </source>
</evidence>
<feature type="domain" description="HTH tetR-type" evidence="4">
    <location>
        <begin position="19"/>
        <end position="79"/>
    </location>
</feature>
<dbReference type="Gene3D" id="1.10.10.60">
    <property type="entry name" value="Homeodomain-like"/>
    <property type="match status" value="1"/>
</dbReference>
<dbReference type="SUPFAM" id="SSF46689">
    <property type="entry name" value="Homeodomain-like"/>
    <property type="match status" value="1"/>
</dbReference>
<dbReference type="InterPro" id="IPR023772">
    <property type="entry name" value="DNA-bd_HTH_TetR-type_CS"/>
</dbReference>
<dbReference type="InterPro" id="IPR009057">
    <property type="entry name" value="Homeodomain-like_sf"/>
</dbReference>
<comment type="caution">
    <text evidence="5">The sequence shown here is derived from an EMBL/GenBank/DDBJ whole genome shotgun (WGS) entry which is preliminary data.</text>
</comment>
<evidence type="ECO:0000313" key="6">
    <source>
        <dbReference type="Proteomes" id="UP000008363"/>
    </source>
</evidence>
<organism evidence="5 6">
    <name type="scientific">Gordonia rhizosphera NBRC 16068</name>
    <dbReference type="NCBI Taxonomy" id="1108045"/>
    <lineage>
        <taxon>Bacteria</taxon>
        <taxon>Bacillati</taxon>
        <taxon>Actinomycetota</taxon>
        <taxon>Actinomycetes</taxon>
        <taxon>Mycobacteriales</taxon>
        <taxon>Gordoniaceae</taxon>
        <taxon>Gordonia</taxon>
    </lineage>
</organism>
<evidence type="ECO:0000256" key="2">
    <source>
        <dbReference type="PROSITE-ProRule" id="PRU00335"/>
    </source>
</evidence>
<dbReference type="PANTHER" id="PTHR43479">
    <property type="entry name" value="ACREF/ENVCD OPERON REPRESSOR-RELATED"/>
    <property type="match status" value="1"/>
</dbReference>
<dbReference type="STRING" id="1108045.GORHZ_206_00450"/>
<feature type="region of interest" description="Disordered" evidence="3">
    <location>
        <begin position="1"/>
        <end position="21"/>
    </location>
</feature>
<feature type="DNA-binding region" description="H-T-H motif" evidence="2">
    <location>
        <begin position="42"/>
        <end position="61"/>
    </location>
</feature>
<dbReference type="EMBL" id="BAHC01000206">
    <property type="protein sequence ID" value="GAB93141.1"/>
    <property type="molecule type" value="Genomic_DNA"/>
</dbReference>
<evidence type="ECO:0000256" key="1">
    <source>
        <dbReference type="ARBA" id="ARBA00023125"/>
    </source>
</evidence>
<proteinExistence type="predicted"/>
<dbReference type="InterPro" id="IPR001647">
    <property type="entry name" value="HTH_TetR"/>
</dbReference>
<dbReference type="InterPro" id="IPR050624">
    <property type="entry name" value="HTH-type_Tx_Regulator"/>
</dbReference>
<dbReference type="InterPro" id="IPR036271">
    <property type="entry name" value="Tet_transcr_reg_TetR-rel_C_sf"/>
</dbReference>
<keyword evidence="1 2" id="KW-0238">DNA-binding</keyword>
<sequence length="219" mass="23933">MTEPAAWGRARSSREGKDHETRTALLERAAEVFATEGYAATTIADITAAAGVSRASFYLYFTSKADVFASVAVAVRDDFLAAHEMTGVDETDPVALGRASSAAFLRANTRHHDLMAVIEHQSLSDESIAAIWSEIRERPRRRMVRYVEQLTELGLASPAADAESVATAVVGMFAEFAHQRITDPLEFERTVDALNAMYLRLLGAEPLESDPMVLQDDPS</sequence>
<keyword evidence="6" id="KW-1185">Reference proteome</keyword>